<keyword evidence="1" id="KW-0645">Protease</keyword>
<organism evidence="6 7">
    <name type="scientific">Nocardioides thalensis</name>
    <dbReference type="NCBI Taxonomy" id="1914755"/>
    <lineage>
        <taxon>Bacteria</taxon>
        <taxon>Bacillati</taxon>
        <taxon>Actinomycetota</taxon>
        <taxon>Actinomycetes</taxon>
        <taxon>Propionibacteriales</taxon>
        <taxon>Nocardioidaceae</taxon>
        <taxon>Nocardioides</taxon>
    </lineage>
</organism>
<dbReference type="Gene3D" id="2.60.120.260">
    <property type="entry name" value="Galactose-binding domain-like"/>
    <property type="match status" value="1"/>
</dbReference>
<evidence type="ECO:0000256" key="1">
    <source>
        <dbReference type="ARBA" id="ARBA00022670"/>
    </source>
</evidence>
<feature type="region of interest" description="Disordered" evidence="3">
    <location>
        <begin position="291"/>
        <end position="319"/>
    </location>
</feature>
<keyword evidence="7" id="KW-1185">Reference proteome</keyword>
<evidence type="ECO:0000313" key="6">
    <source>
        <dbReference type="EMBL" id="NYJ03470.1"/>
    </source>
</evidence>
<keyword evidence="2" id="KW-0378">Hydrolase</keyword>
<gene>
    <name evidence="6" type="ORF">HNR19_004168</name>
</gene>
<feature type="domain" description="P/Homo B" evidence="5">
    <location>
        <begin position="42"/>
        <end position="216"/>
    </location>
</feature>
<comment type="caution">
    <text evidence="6">The sequence shown here is derived from an EMBL/GenBank/DDBJ whole genome shotgun (WGS) entry which is preliminary data.</text>
</comment>
<feature type="compositionally biased region" description="Polar residues" evidence="3">
    <location>
        <begin position="379"/>
        <end position="394"/>
    </location>
</feature>
<sequence>MKIPTTARSGSRRTRRALLVLLIGILGTTLLPSAPAHADTFTGPFPANAGTLGAIPDGPNATCGAAYGRRDVTIPVAGLPTTRRLTDVFATVNLTHSYASDVIIDLVPPGSTYPTDGQPYSRLFGTLNCTPNSGADFNGWYSFQTGSASLPDAIAAAGGGVIPPGYYAPRQPMSTFSNIFNPNGTWKVIVWDSDQGGTGSVNGVELRFKQDVTAPNVVINSGPANEATVNSNPTYTFSTGADDLLRFECSTDGGGFVPCTSPRTLNLGLGVHTFRVRAVDTSGNFSVPVQRQYNQVPDPPPNTEITSGPADGSTVSNPPKFVFGSPDSDILRFECRLDGGGWSTCTSPRSEPSTGPHTFEVRAVDLAGQVDGTPAARSYTYTPDTTAPQTQISSGPADGARLKQPPSYGFTSPDADVAGFECSIDDGAYEPCGSPFQVAVPPGPHTFAVRAYDEVPNTDATPATRSFVLRDLCQEARNKLAAAKLRLRNAIENDAGPQKIRRLRAAVRRARNAVADLC</sequence>
<dbReference type="Proteomes" id="UP000530424">
    <property type="component" value="Unassembled WGS sequence"/>
</dbReference>
<protein>
    <submittedName>
        <fullName evidence="6">Subtilisin-like proprotein convertase family protein</fullName>
    </submittedName>
</protein>
<dbReference type="GO" id="GO:0006508">
    <property type="term" value="P:proteolysis"/>
    <property type="evidence" value="ECO:0007669"/>
    <property type="project" value="UniProtKB-KW"/>
</dbReference>
<evidence type="ECO:0000313" key="7">
    <source>
        <dbReference type="Proteomes" id="UP000530424"/>
    </source>
</evidence>
<dbReference type="PROSITE" id="PS51829">
    <property type="entry name" value="P_HOMO_B"/>
    <property type="match status" value="1"/>
</dbReference>
<evidence type="ECO:0000259" key="5">
    <source>
        <dbReference type="PROSITE" id="PS51829"/>
    </source>
</evidence>
<dbReference type="RefSeq" id="WP_179669770.1">
    <property type="nucleotide sequence ID" value="NZ_JACCFP010000001.1"/>
</dbReference>
<name>A0A853C5X2_9ACTN</name>
<accession>A0A853C5X2</accession>
<evidence type="ECO:0000256" key="2">
    <source>
        <dbReference type="ARBA" id="ARBA00022801"/>
    </source>
</evidence>
<proteinExistence type="predicted"/>
<dbReference type="AlphaFoldDB" id="A0A853C5X2"/>
<evidence type="ECO:0000256" key="3">
    <source>
        <dbReference type="SAM" id="MobiDB-lite"/>
    </source>
</evidence>
<dbReference type="InterPro" id="IPR002884">
    <property type="entry name" value="P_dom"/>
</dbReference>
<evidence type="ECO:0000256" key="4">
    <source>
        <dbReference type="SAM" id="SignalP"/>
    </source>
</evidence>
<feature type="signal peptide" evidence="4">
    <location>
        <begin position="1"/>
        <end position="38"/>
    </location>
</feature>
<keyword evidence="4" id="KW-0732">Signal</keyword>
<feature type="chain" id="PRO_5032992748" evidence="4">
    <location>
        <begin position="39"/>
        <end position="518"/>
    </location>
</feature>
<feature type="region of interest" description="Disordered" evidence="3">
    <location>
        <begin position="374"/>
        <end position="410"/>
    </location>
</feature>
<dbReference type="GO" id="GO:0004252">
    <property type="term" value="F:serine-type endopeptidase activity"/>
    <property type="evidence" value="ECO:0007669"/>
    <property type="project" value="InterPro"/>
</dbReference>
<reference evidence="6 7" key="1">
    <citation type="submission" date="2020-07" db="EMBL/GenBank/DDBJ databases">
        <title>Sequencing the genomes of 1000 actinobacteria strains.</title>
        <authorList>
            <person name="Klenk H.-P."/>
        </authorList>
    </citation>
    <scope>NUCLEOTIDE SEQUENCE [LARGE SCALE GENOMIC DNA]</scope>
    <source>
        <strain evidence="6 7">DSM 103833</strain>
    </source>
</reference>
<dbReference type="EMBL" id="JACCFP010000001">
    <property type="protein sequence ID" value="NYJ03470.1"/>
    <property type="molecule type" value="Genomic_DNA"/>
</dbReference>